<dbReference type="Proteomes" id="UP000245207">
    <property type="component" value="Unassembled WGS sequence"/>
</dbReference>
<dbReference type="AlphaFoldDB" id="A0A2U1LJT9"/>
<protein>
    <submittedName>
        <fullName evidence="1">Gamma-soluble NSF attachment protein</fullName>
    </submittedName>
</protein>
<evidence type="ECO:0000313" key="2">
    <source>
        <dbReference type="Proteomes" id="UP000245207"/>
    </source>
</evidence>
<dbReference type="OrthoDB" id="9984275at2759"/>
<sequence>MKSSTICRNSRNNKSSRIEARNQGSTLYAQRYTYAAAFLLGWAILTNKCNTLHSQCKAYLSAITVYLYRHYYKQTKKFSRCDSSTGQLYEDRAKAVVLSVDACIDGQLLKGQQATMNLLIRLKQRISVSCFDLLHFCYSCAAVSMVSGACPSRLLQDVNSYYTNHTDKFRGYIFPSCKS</sequence>
<proteinExistence type="predicted"/>
<name>A0A2U1LJT9_ARTAN</name>
<keyword evidence="2" id="KW-1185">Reference proteome</keyword>
<dbReference type="STRING" id="35608.A0A2U1LJT9"/>
<comment type="caution">
    <text evidence="1">The sequence shown here is derived from an EMBL/GenBank/DDBJ whole genome shotgun (WGS) entry which is preliminary data.</text>
</comment>
<accession>A0A2U1LJT9</accession>
<gene>
    <name evidence="1" type="ORF">CTI12_AA477930</name>
</gene>
<reference evidence="1 2" key="1">
    <citation type="journal article" date="2018" name="Mol. Plant">
        <title>The genome of Artemisia annua provides insight into the evolution of Asteraceae family and artemisinin biosynthesis.</title>
        <authorList>
            <person name="Shen Q."/>
            <person name="Zhang L."/>
            <person name="Liao Z."/>
            <person name="Wang S."/>
            <person name="Yan T."/>
            <person name="Shi P."/>
            <person name="Liu M."/>
            <person name="Fu X."/>
            <person name="Pan Q."/>
            <person name="Wang Y."/>
            <person name="Lv Z."/>
            <person name="Lu X."/>
            <person name="Zhang F."/>
            <person name="Jiang W."/>
            <person name="Ma Y."/>
            <person name="Chen M."/>
            <person name="Hao X."/>
            <person name="Li L."/>
            <person name="Tang Y."/>
            <person name="Lv G."/>
            <person name="Zhou Y."/>
            <person name="Sun X."/>
            <person name="Brodelius P.E."/>
            <person name="Rose J.K.C."/>
            <person name="Tang K."/>
        </authorList>
    </citation>
    <scope>NUCLEOTIDE SEQUENCE [LARGE SCALE GENOMIC DNA]</scope>
    <source>
        <strain evidence="2">cv. Huhao1</strain>
        <tissue evidence="1">Leaf</tissue>
    </source>
</reference>
<dbReference type="EMBL" id="PKPP01009007">
    <property type="protein sequence ID" value="PWA49268.1"/>
    <property type="molecule type" value="Genomic_DNA"/>
</dbReference>
<evidence type="ECO:0000313" key="1">
    <source>
        <dbReference type="EMBL" id="PWA49268.1"/>
    </source>
</evidence>
<organism evidence="1 2">
    <name type="scientific">Artemisia annua</name>
    <name type="common">Sweet wormwood</name>
    <dbReference type="NCBI Taxonomy" id="35608"/>
    <lineage>
        <taxon>Eukaryota</taxon>
        <taxon>Viridiplantae</taxon>
        <taxon>Streptophyta</taxon>
        <taxon>Embryophyta</taxon>
        <taxon>Tracheophyta</taxon>
        <taxon>Spermatophyta</taxon>
        <taxon>Magnoliopsida</taxon>
        <taxon>eudicotyledons</taxon>
        <taxon>Gunneridae</taxon>
        <taxon>Pentapetalae</taxon>
        <taxon>asterids</taxon>
        <taxon>campanulids</taxon>
        <taxon>Asterales</taxon>
        <taxon>Asteraceae</taxon>
        <taxon>Asteroideae</taxon>
        <taxon>Anthemideae</taxon>
        <taxon>Artemisiinae</taxon>
        <taxon>Artemisia</taxon>
    </lineage>
</organism>